<accession>A0AAN7KXG1</accession>
<evidence type="ECO:0000313" key="3">
    <source>
        <dbReference type="Proteomes" id="UP001346149"/>
    </source>
</evidence>
<gene>
    <name evidence="2" type="ORF">SAY86_013505</name>
</gene>
<name>A0AAN7KXG1_TRANT</name>
<protein>
    <submittedName>
        <fullName evidence="2">Uncharacterized protein</fullName>
    </submittedName>
</protein>
<keyword evidence="3" id="KW-1185">Reference proteome</keyword>
<evidence type="ECO:0000313" key="2">
    <source>
        <dbReference type="EMBL" id="KAK4771730.1"/>
    </source>
</evidence>
<proteinExistence type="predicted"/>
<comment type="caution">
    <text evidence="2">The sequence shown here is derived from an EMBL/GenBank/DDBJ whole genome shotgun (WGS) entry which is preliminary data.</text>
</comment>
<dbReference type="EMBL" id="JAXQNO010000020">
    <property type="protein sequence ID" value="KAK4771730.1"/>
    <property type="molecule type" value="Genomic_DNA"/>
</dbReference>
<dbReference type="Proteomes" id="UP001346149">
    <property type="component" value="Unassembled WGS sequence"/>
</dbReference>
<sequence>MNFEGWKFWREKPEENPQIKERSEGKLGRSAHTPQFTVENIGMIEYGMFSSCFSLCSCFPREGRSSTPGTGVPKDVSSRVDSISSSEVNSSSEKIPPSPARVMASPHYIPHTPRSSHFTERVPPSPARTMASPRNIPHSSRFSVSRFKIDEDGIITP</sequence>
<organism evidence="2 3">
    <name type="scientific">Trapa natans</name>
    <name type="common">Water chestnut</name>
    <dbReference type="NCBI Taxonomy" id="22666"/>
    <lineage>
        <taxon>Eukaryota</taxon>
        <taxon>Viridiplantae</taxon>
        <taxon>Streptophyta</taxon>
        <taxon>Embryophyta</taxon>
        <taxon>Tracheophyta</taxon>
        <taxon>Spermatophyta</taxon>
        <taxon>Magnoliopsida</taxon>
        <taxon>eudicotyledons</taxon>
        <taxon>Gunneridae</taxon>
        <taxon>Pentapetalae</taxon>
        <taxon>rosids</taxon>
        <taxon>malvids</taxon>
        <taxon>Myrtales</taxon>
        <taxon>Lythraceae</taxon>
        <taxon>Trapa</taxon>
    </lineage>
</organism>
<reference evidence="2 3" key="1">
    <citation type="journal article" date="2023" name="Hortic Res">
        <title>Pangenome of water caltrop reveals structural variations and asymmetric subgenome divergence after allopolyploidization.</title>
        <authorList>
            <person name="Zhang X."/>
            <person name="Chen Y."/>
            <person name="Wang L."/>
            <person name="Yuan Y."/>
            <person name="Fang M."/>
            <person name="Shi L."/>
            <person name="Lu R."/>
            <person name="Comes H.P."/>
            <person name="Ma Y."/>
            <person name="Chen Y."/>
            <person name="Huang G."/>
            <person name="Zhou Y."/>
            <person name="Zheng Z."/>
            <person name="Qiu Y."/>
        </authorList>
    </citation>
    <scope>NUCLEOTIDE SEQUENCE [LARGE SCALE GENOMIC DNA]</scope>
    <source>
        <strain evidence="2">F231</strain>
    </source>
</reference>
<feature type="compositionally biased region" description="Low complexity" evidence="1">
    <location>
        <begin position="79"/>
        <end position="92"/>
    </location>
</feature>
<feature type="region of interest" description="Disordered" evidence="1">
    <location>
        <begin position="62"/>
        <end position="143"/>
    </location>
</feature>
<evidence type="ECO:0000256" key="1">
    <source>
        <dbReference type="SAM" id="MobiDB-lite"/>
    </source>
</evidence>
<dbReference type="AlphaFoldDB" id="A0AAN7KXG1"/>